<evidence type="ECO:0000256" key="3">
    <source>
        <dbReference type="ARBA" id="ARBA00010031"/>
    </source>
</evidence>
<evidence type="ECO:0000256" key="4">
    <source>
        <dbReference type="ARBA" id="ARBA00022475"/>
    </source>
</evidence>
<evidence type="ECO:0000256" key="10">
    <source>
        <dbReference type="ARBA" id="ARBA00023136"/>
    </source>
</evidence>
<evidence type="ECO:0000259" key="15">
    <source>
        <dbReference type="PROSITE" id="PS52012"/>
    </source>
</evidence>
<comment type="subcellular location">
    <subcellularLocation>
        <location evidence="1">Cell membrane</location>
        <topology evidence="1">Lipid-anchor</topology>
        <topology evidence="1">GPI-anchor</topology>
    </subcellularLocation>
    <subcellularLocation>
        <location evidence="2">Secreted</location>
    </subcellularLocation>
</comment>
<keyword evidence="10" id="KW-0472">Membrane</keyword>
<evidence type="ECO:0000256" key="12">
    <source>
        <dbReference type="ARBA" id="ARBA00023180"/>
    </source>
</evidence>
<dbReference type="PANTHER" id="PTHR37928:SF2">
    <property type="entry name" value="GPI ANCHORED CFEM DOMAIN PROTEIN (AFU_ORTHOLOGUE AFUA_6G10580)"/>
    <property type="match status" value="1"/>
</dbReference>
<dbReference type="GeneID" id="6075912"/>
<gene>
    <name evidence="16" type="ORF">LACBIDRAFT_296572</name>
</gene>
<proteinExistence type="inferred from homology"/>
<dbReference type="GO" id="GO:0005576">
    <property type="term" value="C:extracellular region"/>
    <property type="evidence" value="ECO:0007669"/>
    <property type="project" value="UniProtKB-SubCell"/>
</dbReference>
<dbReference type="InParanoid" id="B0D952"/>
<feature type="chain" id="PRO_5002748553" evidence="14">
    <location>
        <begin position="19"/>
        <end position="193"/>
    </location>
</feature>
<keyword evidence="4" id="KW-1003">Cell membrane</keyword>
<keyword evidence="17" id="KW-1185">Reference proteome</keyword>
<feature type="signal peptide" evidence="14">
    <location>
        <begin position="1"/>
        <end position="18"/>
    </location>
</feature>
<keyword evidence="8 14" id="KW-0732">Signal</keyword>
<evidence type="ECO:0000313" key="17">
    <source>
        <dbReference type="Proteomes" id="UP000001194"/>
    </source>
</evidence>
<dbReference type="InterPro" id="IPR008427">
    <property type="entry name" value="Extracellular_membr_CFEM_dom"/>
</dbReference>
<keyword evidence="9" id="KW-0408">Iron</keyword>
<feature type="domain" description="CFEM" evidence="15">
    <location>
        <begin position="1"/>
        <end position="110"/>
    </location>
</feature>
<dbReference type="OrthoDB" id="3068107at2759"/>
<evidence type="ECO:0000256" key="8">
    <source>
        <dbReference type="ARBA" id="ARBA00022729"/>
    </source>
</evidence>
<evidence type="ECO:0000256" key="1">
    <source>
        <dbReference type="ARBA" id="ARBA00004609"/>
    </source>
</evidence>
<keyword evidence="6" id="KW-0349">Heme</keyword>
<evidence type="ECO:0000256" key="2">
    <source>
        <dbReference type="ARBA" id="ARBA00004613"/>
    </source>
</evidence>
<comment type="similarity">
    <text evidence="3">Belongs to the RBT5 family.</text>
</comment>
<dbReference type="InterPro" id="IPR051735">
    <property type="entry name" value="CFEM_domain"/>
</dbReference>
<keyword evidence="7" id="KW-0479">Metal-binding</keyword>
<keyword evidence="11" id="KW-1015">Disulfide bond</keyword>
<dbReference type="Proteomes" id="UP000001194">
    <property type="component" value="Unassembled WGS sequence"/>
</dbReference>
<organism evidence="17">
    <name type="scientific">Laccaria bicolor (strain S238N-H82 / ATCC MYA-4686)</name>
    <name type="common">Bicoloured deceiver</name>
    <name type="synonym">Laccaria laccata var. bicolor</name>
    <dbReference type="NCBI Taxonomy" id="486041"/>
    <lineage>
        <taxon>Eukaryota</taxon>
        <taxon>Fungi</taxon>
        <taxon>Dikarya</taxon>
        <taxon>Basidiomycota</taxon>
        <taxon>Agaricomycotina</taxon>
        <taxon>Agaricomycetes</taxon>
        <taxon>Agaricomycetidae</taxon>
        <taxon>Agaricales</taxon>
        <taxon>Agaricineae</taxon>
        <taxon>Hydnangiaceae</taxon>
        <taxon>Laccaria</taxon>
    </lineage>
</organism>
<reference evidence="16 17" key="1">
    <citation type="journal article" date="2008" name="Nature">
        <title>The genome of Laccaria bicolor provides insights into mycorrhizal symbiosis.</title>
        <authorList>
            <person name="Martin F."/>
            <person name="Aerts A."/>
            <person name="Ahren D."/>
            <person name="Brun A."/>
            <person name="Danchin E.G.J."/>
            <person name="Duchaussoy F."/>
            <person name="Gibon J."/>
            <person name="Kohler A."/>
            <person name="Lindquist E."/>
            <person name="Pereda V."/>
            <person name="Salamov A."/>
            <person name="Shapiro H.J."/>
            <person name="Wuyts J."/>
            <person name="Blaudez D."/>
            <person name="Buee M."/>
            <person name="Brokstein P."/>
            <person name="Canbaeck B."/>
            <person name="Cohen D."/>
            <person name="Courty P.E."/>
            <person name="Coutinho P.M."/>
            <person name="Delaruelle C."/>
            <person name="Detter J.C."/>
            <person name="Deveau A."/>
            <person name="DiFazio S."/>
            <person name="Duplessis S."/>
            <person name="Fraissinet-Tachet L."/>
            <person name="Lucic E."/>
            <person name="Frey-Klett P."/>
            <person name="Fourrey C."/>
            <person name="Feussner I."/>
            <person name="Gay G."/>
            <person name="Grimwood J."/>
            <person name="Hoegger P.J."/>
            <person name="Jain P."/>
            <person name="Kilaru S."/>
            <person name="Labbe J."/>
            <person name="Lin Y.C."/>
            <person name="Legue V."/>
            <person name="Le Tacon F."/>
            <person name="Marmeisse R."/>
            <person name="Melayah D."/>
            <person name="Montanini B."/>
            <person name="Muratet M."/>
            <person name="Nehls U."/>
            <person name="Niculita-Hirzel H."/>
            <person name="Oudot-Le Secq M.P."/>
            <person name="Peter M."/>
            <person name="Quesneville H."/>
            <person name="Rajashekar B."/>
            <person name="Reich M."/>
            <person name="Rouhier N."/>
            <person name="Schmutz J."/>
            <person name="Yin T."/>
            <person name="Chalot M."/>
            <person name="Henrissat B."/>
            <person name="Kuees U."/>
            <person name="Lucas S."/>
            <person name="Van de Peer Y."/>
            <person name="Podila G.K."/>
            <person name="Polle A."/>
            <person name="Pukkila P.J."/>
            <person name="Richardson P.M."/>
            <person name="Rouze P."/>
            <person name="Sanders I.R."/>
            <person name="Stajich J.E."/>
            <person name="Tunlid A."/>
            <person name="Tuskan G."/>
            <person name="Grigoriev I.V."/>
        </authorList>
    </citation>
    <scope>NUCLEOTIDE SEQUENCE [LARGE SCALE GENOMIC DNA]</scope>
    <source>
        <strain evidence="17">S238N-H82 / ATCC MYA-4686</strain>
    </source>
</reference>
<evidence type="ECO:0000256" key="5">
    <source>
        <dbReference type="ARBA" id="ARBA00022525"/>
    </source>
</evidence>
<dbReference type="GO" id="GO:0046872">
    <property type="term" value="F:metal ion binding"/>
    <property type="evidence" value="ECO:0007669"/>
    <property type="project" value="UniProtKB-KW"/>
</dbReference>
<evidence type="ECO:0000256" key="13">
    <source>
        <dbReference type="ARBA" id="ARBA00023288"/>
    </source>
</evidence>
<evidence type="ECO:0000313" key="16">
    <source>
        <dbReference type="EMBL" id="EDR08951.1"/>
    </source>
</evidence>
<sequence length="193" mass="19182">MLRLLVSSILSLLVLVNAQGIIDLPVCSLSCVTQTAASVGCLLTDTTCLCSKPNFVSTTVTCAQGSCTLPDLSSTNGVLNEICATAPAPATSSSSSSSAVPSISISSSTSSTSVPEIFTATTSTSTTVVAPAVITSPPTTTSVITSSSTTSDSTTVVVATIYQPPTSHAGGLRVGGQLTLGMVGLVLGMAVWC</sequence>
<keyword evidence="13" id="KW-0449">Lipoprotein</keyword>
<dbReference type="Pfam" id="PF05730">
    <property type="entry name" value="CFEM"/>
    <property type="match status" value="1"/>
</dbReference>
<dbReference type="AlphaFoldDB" id="B0D952"/>
<name>B0D952_LACBS</name>
<dbReference type="RefSeq" id="XP_001880264.1">
    <property type="nucleotide sequence ID" value="XM_001880229.1"/>
</dbReference>
<dbReference type="PANTHER" id="PTHR37928">
    <property type="entry name" value="CFEM DOMAIN PROTEIN (AFU_ORTHOLOGUE AFUA_6G14090)"/>
    <property type="match status" value="1"/>
</dbReference>
<dbReference type="GO" id="GO:0005886">
    <property type="term" value="C:plasma membrane"/>
    <property type="evidence" value="ECO:0007669"/>
    <property type="project" value="UniProtKB-SubCell"/>
</dbReference>
<dbReference type="SMART" id="SM00747">
    <property type="entry name" value="CFEM"/>
    <property type="match status" value="1"/>
</dbReference>
<evidence type="ECO:0000256" key="6">
    <source>
        <dbReference type="ARBA" id="ARBA00022617"/>
    </source>
</evidence>
<accession>B0D952</accession>
<dbReference type="PROSITE" id="PS52012">
    <property type="entry name" value="CFEM"/>
    <property type="match status" value="1"/>
</dbReference>
<evidence type="ECO:0000256" key="9">
    <source>
        <dbReference type="ARBA" id="ARBA00023004"/>
    </source>
</evidence>
<keyword evidence="5" id="KW-0964">Secreted</keyword>
<dbReference type="STRING" id="486041.B0D952"/>
<evidence type="ECO:0000256" key="11">
    <source>
        <dbReference type="ARBA" id="ARBA00023157"/>
    </source>
</evidence>
<dbReference type="EMBL" id="DS547100">
    <property type="protein sequence ID" value="EDR08951.1"/>
    <property type="molecule type" value="Genomic_DNA"/>
</dbReference>
<evidence type="ECO:0000256" key="7">
    <source>
        <dbReference type="ARBA" id="ARBA00022723"/>
    </source>
</evidence>
<protein>
    <submittedName>
        <fullName evidence="16">Predicted protein</fullName>
    </submittedName>
</protein>
<dbReference type="KEGG" id="lbc:LACBIDRAFT_296572"/>
<keyword evidence="12" id="KW-0325">Glycoprotein</keyword>
<evidence type="ECO:0000256" key="14">
    <source>
        <dbReference type="SAM" id="SignalP"/>
    </source>
</evidence>
<dbReference type="HOGENOM" id="CLU_1408992_0_0_1"/>